<dbReference type="RefSeq" id="WP_276096957.1">
    <property type="nucleotide sequence ID" value="NZ_JARJBC010000037.1"/>
</dbReference>
<evidence type="ECO:0000313" key="2">
    <source>
        <dbReference type="Proteomes" id="UP001216579"/>
    </source>
</evidence>
<protein>
    <submittedName>
        <fullName evidence="1">Uncharacterized protein</fullName>
    </submittedName>
</protein>
<proteinExistence type="predicted"/>
<reference evidence="1 2" key="1">
    <citation type="submission" date="2023-03" db="EMBL/GenBank/DDBJ databases">
        <title>Draft genome sequence of Streptomyces sp. RB6PN23 isolated from peat swamp forest in Thailand.</title>
        <authorList>
            <person name="Klaysubun C."/>
            <person name="Duangmal K."/>
        </authorList>
    </citation>
    <scope>NUCLEOTIDE SEQUENCE [LARGE SCALE GENOMIC DNA]</scope>
    <source>
        <strain evidence="1 2">RB6PN23</strain>
    </source>
</reference>
<name>A0ABT5ZWE6_9ACTN</name>
<dbReference type="Proteomes" id="UP001216579">
    <property type="component" value="Unassembled WGS sequence"/>
</dbReference>
<keyword evidence="2" id="KW-1185">Reference proteome</keyword>
<accession>A0ABT5ZWE6</accession>
<dbReference type="EMBL" id="JARJBC010000037">
    <property type="protein sequence ID" value="MDF3294142.1"/>
    <property type="molecule type" value="Genomic_DNA"/>
</dbReference>
<organism evidence="1 2">
    <name type="scientific">Streptomyces silvisoli</name>
    <dbReference type="NCBI Taxonomy" id="3034235"/>
    <lineage>
        <taxon>Bacteria</taxon>
        <taxon>Bacillati</taxon>
        <taxon>Actinomycetota</taxon>
        <taxon>Actinomycetes</taxon>
        <taxon>Kitasatosporales</taxon>
        <taxon>Streptomycetaceae</taxon>
        <taxon>Streptomyces</taxon>
    </lineage>
</organism>
<sequence>MSAVVVFPVQPGDPPFRVVQIRRDRVGIAHDLFDVLRLAHQAGLEHVDLDDPEDVRWLGGDKFHWTP</sequence>
<comment type="caution">
    <text evidence="1">The sequence shown here is derived from an EMBL/GenBank/DDBJ whole genome shotgun (WGS) entry which is preliminary data.</text>
</comment>
<gene>
    <name evidence="1" type="ORF">P3G67_34035</name>
</gene>
<evidence type="ECO:0000313" key="1">
    <source>
        <dbReference type="EMBL" id="MDF3294142.1"/>
    </source>
</evidence>